<dbReference type="Proteomes" id="UP000077202">
    <property type="component" value="Unassembled WGS sequence"/>
</dbReference>
<accession>A0A176VY37</accession>
<sequence length="227" mass="24852">MPMPEKRGEQQGKFALFSVGHFSANHRQPVVAERDWAPPVSIDRKGGMAQGGGLPVAAGGEGGETGERDEVDGGAQGVEERGEKEPETVHSPLERASERRAERSSSLVADSVSPTLSLCLPLGRNSGKLLHLLKQQQQQARQGNRPRHLLAFSSHSVVALSSSVLLLVDRELQCSLARLRAREWQTEARTEGKEGEMGRERNGRTERPLDPCHFVLRLIRPTTDSAE</sequence>
<dbReference type="AlphaFoldDB" id="A0A176VY37"/>
<keyword evidence="3" id="KW-1185">Reference proteome</keyword>
<evidence type="ECO:0000313" key="3">
    <source>
        <dbReference type="Proteomes" id="UP000077202"/>
    </source>
</evidence>
<name>A0A176VY37_MARPO</name>
<proteinExistence type="predicted"/>
<feature type="compositionally biased region" description="Basic and acidic residues" evidence="1">
    <location>
        <begin position="32"/>
        <end position="46"/>
    </location>
</feature>
<feature type="compositionally biased region" description="Basic and acidic residues" evidence="1">
    <location>
        <begin position="78"/>
        <end position="103"/>
    </location>
</feature>
<feature type="region of interest" description="Disordered" evidence="1">
    <location>
        <begin position="27"/>
        <end position="107"/>
    </location>
</feature>
<feature type="compositionally biased region" description="Gly residues" evidence="1">
    <location>
        <begin position="48"/>
        <end position="63"/>
    </location>
</feature>
<gene>
    <name evidence="2" type="ORF">AXG93_1163s1000</name>
</gene>
<dbReference type="EMBL" id="LVLJ01002405">
    <property type="protein sequence ID" value="OAE25065.1"/>
    <property type="molecule type" value="Genomic_DNA"/>
</dbReference>
<organism evidence="2 3">
    <name type="scientific">Marchantia polymorpha subsp. ruderalis</name>
    <dbReference type="NCBI Taxonomy" id="1480154"/>
    <lineage>
        <taxon>Eukaryota</taxon>
        <taxon>Viridiplantae</taxon>
        <taxon>Streptophyta</taxon>
        <taxon>Embryophyta</taxon>
        <taxon>Marchantiophyta</taxon>
        <taxon>Marchantiopsida</taxon>
        <taxon>Marchantiidae</taxon>
        <taxon>Marchantiales</taxon>
        <taxon>Marchantiaceae</taxon>
        <taxon>Marchantia</taxon>
    </lineage>
</organism>
<reference evidence="2" key="1">
    <citation type="submission" date="2016-03" db="EMBL/GenBank/DDBJ databases">
        <title>Mechanisms controlling the formation of the plant cell surface in tip-growing cells are functionally conserved among land plants.</title>
        <authorList>
            <person name="Honkanen S."/>
            <person name="Jones V.A."/>
            <person name="Morieri G."/>
            <person name="Champion C."/>
            <person name="Hetherington A.J."/>
            <person name="Kelly S."/>
            <person name="Saint-Marcoux D."/>
            <person name="Proust H."/>
            <person name="Prescott H."/>
            <person name="Dolan L."/>
        </authorList>
    </citation>
    <scope>NUCLEOTIDE SEQUENCE [LARGE SCALE GENOMIC DNA]</scope>
    <source>
        <tissue evidence="2">Whole gametophyte</tissue>
    </source>
</reference>
<comment type="caution">
    <text evidence="2">The sequence shown here is derived from an EMBL/GenBank/DDBJ whole genome shotgun (WGS) entry which is preliminary data.</text>
</comment>
<feature type="region of interest" description="Disordered" evidence="1">
    <location>
        <begin position="186"/>
        <end position="208"/>
    </location>
</feature>
<evidence type="ECO:0000313" key="2">
    <source>
        <dbReference type="EMBL" id="OAE25065.1"/>
    </source>
</evidence>
<protein>
    <submittedName>
        <fullName evidence="2">Uncharacterized protein</fullName>
    </submittedName>
</protein>
<evidence type="ECO:0000256" key="1">
    <source>
        <dbReference type="SAM" id="MobiDB-lite"/>
    </source>
</evidence>